<feature type="disulfide bond" evidence="5">
    <location>
        <begin position="481"/>
        <end position="490"/>
    </location>
</feature>
<evidence type="ECO:0000259" key="8">
    <source>
        <dbReference type="PROSITE" id="PS50026"/>
    </source>
</evidence>
<feature type="transmembrane region" description="Helical" evidence="6">
    <location>
        <begin position="590"/>
        <end position="611"/>
    </location>
</feature>
<dbReference type="InterPro" id="IPR000742">
    <property type="entry name" value="EGF"/>
</dbReference>
<keyword evidence="6" id="KW-0812">Transmembrane</keyword>
<dbReference type="InterPro" id="IPR036322">
    <property type="entry name" value="WD40_repeat_dom_sf"/>
</dbReference>
<dbReference type="EMBL" id="CAJNOC010005195">
    <property type="protein sequence ID" value="CAF1045331.1"/>
    <property type="molecule type" value="Genomic_DNA"/>
</dbReference>
<dbReference type="Proteomes" id="UP000663879">
    <property type="component" value="Unassembled WGS sequence"/>
</dbReference>
<keyword evidence="6" id="KW-1133">Transmembrane helix</keyword>
<feature type="signal peptide" evidence="7">
    <location>
        <begin position="1"/>
        <end position="17"/>
    </location>
</feature>
<dbReference type="GO" id="GO:0032991">
    <property type="term" value="C:protein-containing complex"/>
    <property type="evidence" value="ECO:0007669"/>
    <property type="project" value="TreeGrafter"/>
</dbReference>
<evidence type="ECO:0000256" key="7">
    <source>
        <dbReference type="SAM" id="SignalP"/>
    </source>
</evidence>
<dbReference type="PROSITE" id="PS50026">
    <property type="entry name" value="EGF_3"/>
    <property type="match status" value="3"/>
</dbReference>
<evidence type="ECO:0000256" key="6">
    <source>
        <dbReference type="SAM" id="Phobius"/>
    </source>
</evidence>
<dbReference type="PANTHER" id="PTHR24049:SF22">
    <property type="entry name" value="DROSOPHILA CRUMBS HOMOLOG"/>
    <property type="match status" value="1"/>
</dbReference>
<dbReference type="GO" id="GO:0007157">
    <property type="term" value="P:heterophilic cell-cell adhesion via plasma membrane cell adhesion molecules"/>
    <property type="evidence" value="ECO:0007669"/>
    <property type="project" value="TreeGrafter"/>
</dbReference>
<dbReference type="Gene3D" id="2.130.10.10">
    <property type="entry name" value="YVTN repeat-like/Quinoprotein amine dehydrogenase"/>
    <property type="match status" value="2"/>
</dbReference>
<dbReference type="Gene3D" id="2.10.25.10">
    <property type="entry name" value="Laminin"/>
    <property type="match status" value="2"/>
</dbReference>
<keyword evidence="1 5" id="KW-0245">EGF-like domain</keyword>
<comment type="caution">
    <text evidence="5">Lacks conserved residue(s) required for the propagation of feature annotation.</text>
</comment>
<comment type="caution">
    <text evidence="9">The sequence shown here is derived from an EMBL/GenBank/DDBJ whole genome shotgun (WGS) entry which is preliminary data.</text>
</comment>
<dbReference type="InterPro" id="IPR051022">
    <property type="entry name" value="Notch_Cell-Fate_Det"/>
</dbReference>
<reference evidence="9" key="1">
    <citation type="submission" date="2021-02" db="EMBL/GenBank/DDBJ databases">
        <authorList>
            <person name="Nowell W R."/>
        </authorList>
    </citation>
    <scope>NUCLEOTIDE SEQUENCE</scope>
    <source>
        <strain evidence="9">Ploen Becks lab</strain>
    </source>
</reference>
<keyword evidence="2 7" id="KW-0732">Signal</keyword>
<evidence type="ECO:0000313" key="9">
    <source>
        <dbReference type="EMBL" id="CAF1045331.1"/>
    </source>
</evidence>
<evidence type="ECO:0000256" key="5">
    <source>
        <dbReference type="PROSITE-ProRule" id="PRU00076"/>
    </source>
</evidence>
<evidence type="ECO:0000256" key="2">
    <source>
        <dbReference type="ARBA" id="ARBA00022729"/>
    </source>
</evidence>
<keyword evidence="4 5" id="KW-1015">Disulfide bond</keyword>
<dbReference type="GO" id="GO:0045197">
    <property type="term" value="P:establishment or maintenance of epithelial cell apical/basal polarity"/>
    <property type="evidence" value="ECO:0007669"/>
    <property type="project" value="TreeGrafter"/>
</dbReference>
<dbReference type="AlphaFoldDB" id="A0A814K1I1"/>
<feature type="domain" description="EGF-like" evidence="8">
    <location>
        <begin position="455"/>
        <end position="491"/>
    </location>
</feature>
<protein>
    <recommendedName>
        <fullName evidence="8">EGF-like domain-containing protein</fullName>
    </recommendedName>
</protein>
<dbReference type="OrthoDB" id="6130531at2759"/>
<dbReference type="PROSITE" id="PS00022">
    <property type="entry name" value="EGF_1"/>
    <property type="match status" value="2"/>
</dbReference>
<gene>
    <name evidence="9" type="ORF">OXX778_LOCUS18555</name>
</gene>
<dbReference type="SUPFAM" id="SSF50978">
    <property type="entry name" value="WD40 repeat-like"/>
    <property type="match status" value="1"/>
</dbReference>
<accession>A0A814K1I1</accession>
<dbReference type="SMART" id="SM00181">
    <property type="entry name" value="EGF"/>
    <property type="match status" value="3"/>
</dbReference>
<dbReference type="InterPro" id="IPR015943">
    <property type="entry name" value="WD40/YVTN_repeat-like_dom_sf"/>
</dbReference>
<keyword evidence="10" id="KW-1185">Reference proteome</keyword>
<proteinExistence type="predicted"/>
<evidence type="ECO:0000256" key="1">
    <source>
        <dbReference type="ARBA" id="ARBA00022536"/>
    </source>
</evidence>
<sequence>MIFLIFLFFDTIQEISSSNCIAIGSDDSSLRIWYQNMVFLKEISENKIKTLDFDNENNILLAGLNDKEIAIFNTINNSLVSFVGNRSINSILSVNKTHILTGGDNSLVFYNIFNHNYYPIVQPDDFYGEISCLRLLKEKNLILIGSKLNKILVYALATQQFRVNTMNSRIRFIDILNKDFIVSQCSPEQICVQKLEANHSLTQIIIGNFNKKIDIFSIKIMNDSLILIGLDFEIKGNKKNYLCLWDLKNGTLMQYETEKKTKSIESLDSNTIVYGQEKGRLDLLSLVDFQNKYILNTENDIEVLKSIENCNSTILESLSRSKSVLSGPITSITFSICSSFNTTRKEILDQTLTSKLPDKVSSEKQFITNSLINDVSEANTNYFMTTFTSSLEKNSFSVTLAQNFLTTSMIQNEQTLSSYNNIYVASTDSTIQEVQDIFNGENIKALTNLMTSNIEMNDCLKNCSGNGKCKLANNIKYECECNENYAGSSCEINILPCWSNPCKNNGSCINNLNNRTYTCECFRPIKEIILYYGQNCELKKDICENETCSNNGKCYDIENKAECKCFSKYYGERCENESNEMKAIKTTIKITSIVAIIVLSLFFLTLICIDISKFFCCNRMSDKTSYNIKNIDNAKRFVYVMAEAINLDHLSLNFDDMNLNELGKIT</sequence>
<feature type="domain" description="EGF-like" evidence="8">
    <location>
        <begin position="493"/>
        <end position="537"/>
    </location>
</feature>
<keyword evidence="3" id="KW-0677">Repeat</keyword>
<feature type="disulfide bond" evidence="5">
    <location>
        <begin position="565"/>
        <end position="574"/>
    </location>
</feature>
<feature type="domain" description="EGF-like" evidence="8">
    <location>
        <begin position="539"/>
        <end position="575"/>
    </location>
</feature>
<evidence type="ECO:0000313" key="10">
    <source>
        <dbReference type="Proteomes" id="UP000663879"/>
    </source>
</evidence>
<dbReference type="GO" id="GO:0005886">
    <property type="term" value="C:plasma membrane"/>
    <property type="evidence" value="ECO:0007669"/>
    <property type="project" value="TreeGrafter"/>
</dbReference>
<dbReference type="SUPFAM" id="SSF57196">
    <property type="entry name" value="EGF/Laminin"/>
    <property type="match status" value="2"/>
</dbReference>
<feature type="chain" id="PRO_5032764379" description="EGF-like domain-containing protein" evidence="7">
    <location>
        <begin position="18"/>
        <end position="666"/>
    </location>
</feature>
<feature type="disulfide bond" evidence="5">
    <location>
        <begin position="502"/>
        <end position="519"/>
    </location>
</feature>
<feature type="disulfide bond" evidence="5">
    <location>
        <begin position="459"/>
        <end position="469"/>
    </location>
</feature>
<dbReference type="CDD" id="cd00054">
    <property type="entry name" value="EGF_CA"/>
    <property type="match status" value="2"/>
</dbReference>
<organism evidence="9 10">
    <name type="scientific">Brachionus calyciflorus</name>
    <dbReference type="NCBI Taxonomy" id="104777"/>
    <lineage>
        <taxon>Eukaryota</taxon>
        <taxon>Metazoa</taxon>
        <taxon>Spiralia</taxon>
        <taxon>Gnathifera</taxon>
        <taxon>Rotifera</taxon>
        <taxon>Eurotatoria</taxon>
        <taxon>Monogononta</taxon>
        <taxon>Pseudotrocha</taxon>
        <taxon>Ploima</taxon>
        <taxon>Brachionidae</taxon>
        <taxon>Brachionus</taxon>
    </lineage>
</organism>
<dbReference type="PANTHER" id="PTHR24049">
    <property type="entry name" value="CRUMBS FAMILY MEMBER"/>
    <property type="match status" value="1"/>
</dbReference>
<evidence type="ECO:0000256" key="3">
    <source>
        <dbReference type="ARBA" id="ARBA00022737"/>
    </source>
</evidence>
<evidence type="ECO:0000256" key="4">
    <source>
        <dbReference type="ARBA" id="ARBA00023157"/>
    </source>
</evidence>
<name>A0A814K1I1_9BILA</name>
<dbReference type="Pfam" id="PF00008">
    <property type="entry name" value="EGF"/>
    <property type="match status" value="1"/>
</dbReference>
<keyword evidence="6" id="KW-0472">Membrane</keyword>